<keyword evidence="2" id="KW-0677">Repeat</keyword>
<dbReference type="Proteomes" id="UP000663870">
    <property type="component" value="Unassembled WGS sequence"/>
</dbReference>
<dbReference type="Gene3D" id="3.30.710.10">
    <property type="entry name" value="Potassium Channel Kv1.1, Chain A"/>
    <property type="match status" value="1"/>
</dbReference>
<name>A0A815UV32_9BILA</name>
<dbReference type="Gene3D" id="1.25.40.420">
    <property type="match status" value="1"/>
</dbReference>
<evidence type="ECO:0000313" key="7">
    <source>
        <dbReference type="EMBL" id="CAF4032749.1"/>
    </source>
</evidence>
<dbReference type="InterPro" id="IPR029044">
    <property type="entry name" value="Nucleotide-diphossugar_trans"/>
</dbReference>
<proteinExistence type="predicted"/>
<evidence type="ECO:0000259" key="3">
    <source>
        <dbReference type="Pfam" id="PF07707"/>
    </source>
</evidence>
<dbReference type="EMBL" id="CAJNOL010002735">
    <property type="protein sequence ID" value="CAF1525826.1"/>
    <property type="molecule type" value="Genomic_DNA"/>
</dbReference>
<dbReference type="EMBL" id="CAJOBD010005493">
    <property type="protein sequence ID" value="CAF4032749.1"/>
    <property type="molecule type" value="Genomic_DNA"/>
</dbReference>
<keyword evidence="8" id="KW-1185">Reference proteome</keyword>
<dbReference type="SUPFAM" id="SSF53448">
    <property type="entry name" value="Nucleotide-diphospho-sugar transferases"/>
    <property type="match status" value="1"/>
</dbReference>
<gene>
    <name evidence="7" type="ORF">JBS370_LOCUS28053</name>
    <name evidence="6" type="ORF">JXQ802_LOCUS41881</name>
    <name evidence="5" type="ORF">PYM288_LOCUS27033</name>
    <name evidence="4" type="ORF">ZHD862_LOCUS22030</name>
</gene>
<dbReference type="Proteomes" id="UP000663854">
    <property type="component" value="Unassembled WGS sequence"/>
</dbReference>
<dbReference type="EMBL" id="CAJNOT010001346">
    <property type="protein sequence ID" value="CAF1186052.1"/>
    <property type="molecule type" value="Genomic_DNA"/>
</dbReference>
<evidence type="ECO:0000313" key="5">
    <source>
        <dbReference type="EMBL" id="CAF1244082.1"/>
    </source>
</evidence>
<feature type="domain" description="BACK" evidence="3">
    <location>
        <begin position="68"/>
        <end position="130"/>
    </location>
</feature>
<comment type="caution">
    <text evidence="6">The sequence shown here is derived from an EMBL/GenBank/DDBJ whole genome shotgun (WGS) entry which is preliminary data.</text>
</comment>
<dbReference type="Pfam" id="PF07707">
    <property type="entry name" value="BACK"/>
    <property type="match status" value="1"/>
</dbReference>
<dbReference type="InterPro" id="IPR011705">
    <property type="entry name" value="BACK"/>
</dbReference>
<evidence type="ECO:0000256" key="2">
    <source>
        <dbReference type="ARBA" id="ARBA00022737"/>
    </source>
</evidence>
<dbReference type="PANTHER" id="PTHR24412:SF489">
    <property type="entry name" value="RING FINGER DOMAIN AND KELCH REPEAT-CONTAINING PROTEIN DDB_G0271372"/>
    <property type="match status" value="1"/>
</dbReference>
<dbReference type="PANTHER" id="PTHR24412">
    <property type="entry name" value="KELCH PROTEIN"/>
    <property type="match status" value="1"/>
</dbReference>
<evidence type="ECO:0000256" key="1">
    <source>
        <dbReference type="ARBA" id="ARBA00022441"/>
    </source>
</evidence>
<sequence length="370" mass="43616">MFKYIYTGIIPSSLDYKQLKSLLEIANTYQIPTLSEIIQQKLASINIDANNCLLLLSMENELPLDWPNVRRSAIQIVAENFRYLCHQDEFLKLNYNTIQDIFCHSNLQIPNKKMATMALHRWIKANIEITPDLSRSIMTLGHYRHPINRFSLLSSIVCYFADGSTRYTNMTINAINSFLRSTPQVMVGLLVKDDDTRDQVMSCIEKSYHHRILCKHTSKTPHFNDWNPTQYKLDILMFLDHGFDEIYWMDSDTIVYQDLTPYLQEFRHSTRSFYFILDHVMYDSSFVTRWKCQHQDTFIPQACFMGFKSSCMRTFFGLWKNAWKIWIEPRPFTMYQDPNPDFLGSSFCTEQYALGLNISDSTKIDYHSNE</sequence>
<keyword evidence="1" id="KW-0880">Kelch repeat</keyword>
<evidence type="ECO:0000313" key="4">
    <source>
        <dbReference type="EMBL" id="CAF1186052.1"/>
    </source>
</evidence>
<dbReference type="AlphaFoldDB" id="A0A815UV32"/>
<evidence type="ECO:0000313" key="6">
    <source>
        <dbReference type="EMBL" id="CAF1525826.1"/>
    </source>
</evidence>
<protein>
    <recommendedName>
        <fullName evidence="3">BACK domain-containing protein</fullName>
    </recommendedName>
</protein>
<dbReference type="EMBL" id="CAJNOH010001714">
    <property type="protein sequence ID" value="CAF1244082.1"/>
    <property type="molecule type" value="Genomic_DNA"/>
</dbReference>
<accession>A0A815UV32</accession>
<dbReference type="Proteomes" id="UP000663864">
    <property type="component" value="Unassembled WGS sequence"/>
</dbReference>
<dbReference type="InterPro" id="IPR011333">
    <property type="entry name" value="SKP1/BTB/POZ_sf"/>
</dbReference>
<dbReference type="Proteomes" id="UP000663836">
    <property type="component" value="Unassembled WGS sequence"/>
</dbReference>
<evidence type="ECO:0000313" key="8">
    <source>
        <dbReference type="Proteomes" id="UP000663870"/>
    </source>
</evidence>
<organism evidence="6 8">
    <name type="scientific">Rotaria sordida</name>
    <dbReference type="NCBI Taxonomy" id="392033"/>
    <lineage>
        <taxon>Eukaryota</taxon>
        <taxon>Metazoa</taxon>
        <taxon>Spiralia</taxon>
        <taxon>Gnathifera</taxon>
        <taxon>Rotifera</taxon>
        <taxon>Eurotatoria</taxon>
        <taxon>Bdelloidea</taxon>
        <taxon>Philodinida</taxon>
        <taxon>Philodinidae</taxon>
        <taxon>Rotaria</taxon>
    </lineage>
</organism>
<reference evidence="6" key="1">
    <citation type="submission" date="2021-02" db="EMBL/GenBank/DDBJ databases">
        <authorList>
            <person name="Nowell W R."/>
        </authorList>
    </citation>
    <scope>NUCLEOTIDE SEQUENCE</scope>
</reference>